<dbReference type="Pfam" id="PF03044">
    <property type="entry name" value="Herpes_UL16"/>
    <property type="match status" value="1"/>
</dbReference>
<protein>
    <submittedName>
        <fullName evidence="6">GP94</fullName>
    </submittedName>
</protein>
<dbReference type="RefSeq" id="YP_007417860.1">
    <property type="nucleotide sequence ID" value="NC_020231.1"/>
</dbReference>
<organism evidence="6 7">
    <name type="scientific">Guinea pig cytomegalovirus (strain 22122)</name>
    <name type="common">GPCMV</name>
    <dbReference type="NCBI Taxonomy" id="103920"/>
    <lineage>
        <taxon>Viruses</taxon>
        <taxon>Duplodnaviria</taxon>
        <taxon>Heunggongvirae</taxon>
        <taxon>Peploviricota</taxon>
        <taxon>Herviviricetes</taxon>
        <taxon>Herpesvirales</taxon>
        <taxon>Orthoherpesviridae</taxon>
        <taxon>Betaherpesvirinae</taxon>
        <taxon>Quwivirus</taxon>
        <taxon>Quwivirus caviidbeta2</taxon>
    </lineage>
</organism>
<evidence type="ECO:0000313" key="6">
    <source>
        <dbReference type="EMBL" id="AGE11564.1"/>
    </source>
</evidence>
<evidence type="ECO:0000313" key="7">
    <source>
        <dbReference type="Proteomes" id="UP000132784"/>
    </source>
</evidence>
<evidence type="ECO:0000256" key="3">
    <source>
        <dbReference type="ARBA" id="ARBA00022844"/>
    </source>
</evidence>
<name>L7ZC73_GPCMV</name>
<evidence type="ECO:0000256" key="4">
    <source>
        <dbReference type="ARBA" id="ARBA00022921"/>
    </source>
</evidence>
<dbReference type="KEGG" id="vg:14536687"/>
<dbReference type="InterPro" id="IPR004286">
    <property type="entry name" value="Herpes_UL16/UL94"/>
</dbReference>
<keyword evidence="1" id="KW-1048">Host nucleus</keyword>
<organismHost>
    <name type="scientific">Cavia porcellus</name>
    <name type="common">Guinea pig</name>
    <dbReference type="NCBI Taxonomy" id="10141"/>
</organismHost>
<gene>
    <name evidence="6" type="primary">GP94</name>
</gene>
<keyword evidence="4" id="KW-0426">Late protein</keyword>
<keyword evidence="5" id="KW-1035">Host cytoplasm</keyword>
<keyword evidence="3" id="KW-0946">Virion</keyword>
<evidence type="ECO:0000256" key="2">
    <source>
        <dbReference type="ARBA" id="ARBA00022580"/>
    </source>
</evidence>
<dbReference type="EMBL" id="KC503762">
    <property type="protein sequence ID" value="AGE11564.1"/>
    <property type="molecule type" value="Genomic_DNA"/>
</dbReference>
<evidence type="ECO:0000256" key="1">
    <source>
        <dbReference type="ARBA" id="ARBA00022562"/>
    </source>
</evidence>
<reference evidence="6 7" key="1">
    <citation type="journal article" date="2013" name="Genome Announc.">
        <title>Complete genome sequence of pathogenic Guinea pig cytomegalovirus from salivary gland homogenates of infected animals.</title>
        <authorList>
            <person name="Yang D."/>
            <person name="Tamburro K."/>
            <person name="Dittmer D."/>
            <person name="Cui X."/>
            <person name="McVoy M.A."/>
            <person name="Hernandez-Alvarado N."/>
            <person name="Schleiss M.R."/>
        </authorList>
    </citation>
    <scope>NUCLEOTIDE SEQUENCE [LARGE SCALE GENOMIC DNA]</scope>
    <source>
        <strain evidence="6">21222</strain>
    </source>
</reference>
<dbReference type="OrthoDB" id="8436at10239"/>
<evidence type="ECO:0000256" key="5">
    <source>
        <dbReference type="ARBA" id="ARBA00023200"/>
    </source>
</evidence>
<accession>L7ZC73</accession>
<proteinExistence type="predicted"/>
<keyword evidence="7" id="KW-1185">Reference proteome</keyword>
<dbReference type="GeneID" id="14536687"/>
<sequence length="345" mass="38119">MACASSASAIDLRSLKLFLERECVWRTVVNAQYYKQLCAVATKSAFFEAGVGDRNLCYTVVNVIILKRDGENVLCISVNGKPYAQLAGRVRRVKKRIVDMDPFYLLRLIQVRPADLDFSPMFATPSSAAGAGAMSPMFLYEHCSLVGPEEASGFVTRGGDEHGDVRLRRLGVGSWVLVQGDTYTIYCFVLSCDLYVACCDRRFFPSAARMVAKTTACDSETCSFCRDHGKHVDVTGKFIGCVPERGCCLCYTSCGIRITPGQSETILPFLCDDDESVEAVQATVRQDTRLSTKLSDYVCFKNVNGENVPVKDEAWNLMKIDPDLSLLIILSCPVLKRLTLSHSAR</sequence>
<dbReference type="Proteomes" id="UP000132784">
    <property type="component" value="Segment"/>
</dbReference>
<dbReference type="GO" id="GO:0044423">
    <property type="term" value="C:virion component"/>
    <property type="evidence" value="ECO:0007669"/>
    <property type="project" value="UniProtKB-KW"/>
</dbReference>
<keyword evidence="2" id="KW-0920">Virion tegument</keyword>